<evidence type="ECO:0000313" key="4">
    <source>
        <dbReference type="Proteomes" id="UP000288716"/>
    </source>
</evidence>
<dbReference type="EMBL" id="NCKV01002702">
    <property type="protein sequence ID" value="RWS26502.1"/>
    <property type="molecule type" value="Genomic_DNA"/>
</dbReference>
<dbReference type="GO" id="GO:0005576">
    <property type="term" value="C:extracellular region"/>
    <property type="evidence" value="ECO:0007669"/>
    <property type="project" value="InterPro"/>
</dbReference>
<dbReference type="OrthoDB" id="6407093at2759"/>
<gene>
    <name evidence="3" type="ORF">B4U80_09537</name>
</gene>
<name>A0A443SG86_9ACAR</name>
<accession>A0A443SG86</accession>
<proteinExistence type="predicted"/>
<evidence type="ECO:0000259" key="2">
    <source>
        <dbReference type="PROSITE" id="PS50940"/>
    </source>
</evidence>
<dbReference type="Pfam" id="PF01607">
    <property type="entry name" value="CBM_14"/>
    <property type="match status" value="1"/>
</dbReference>
<dbReference type="STRING" id="299467.A0A443SG86"/>
<dbReference type="VEuPathDB" id="VectorBase:LDEU005539"/>
<dbReference type="SMART" id="SM00494">
    <property type="entry name" value="ChtBD2"/>
    <property type="match status" value="1"/>
</dbReference>
<dbReference type="PROSITE" id="PS50940">
    <property type="entry name" value="CHIT_BIND_II"/>
    <property type="match status" value="1"/>
</dbReference>
<dbReference type="AlphaFoldDB" id="A0A443SG86"/>
<evidence type="ECO:0000313" key="3">
    <source>
        <dbReference type="EMBL" id="RWS26502.1"/>
    </source>
</evidence>
<dbReference type="InterPro" id="IPR002557">
    <property type="entry name" value="Chitin-bd_dom"/>
</dbReference>
<feature type="signal peptide" evidence="1">
    <location>
        <begin position="1"/>
        <end position="23"/>
    </location>
</feature>
<dbReference type="GO" id="GO:0008061">
    <property type="term" value="F:chitin binding"/>
    <property type="evidence" value="ECO:0007669"/>
    <property type="project" value="InterPro"/>
</dbReference>
<sequence>MFLNVKFLFSLITFSVCILKVSSQCSGVADGFYGDSQQCDRYIQCKGGQAVADELCGDGLVFNINKSPKTPACELPFGIDCSDRPYLRK</sequence>
<evidence type="ECO:0000256" key="1">
    <source>
        <dbReference type="SAM" id="SignalP"/>
    </source>
</evidence>
<feature type="chain" id="PRO_5018986902" description="Chitin-binding type-2 domain-containing protein" evidence="1">
    <location>
        <begin position="24"/>
        <end position="89"/>
    </location>
</feature>
<reference evidence="3 4" key="1">
    <citation type="journal article" date="2018" name="Gigascience">
        <title>Genomes of trombidid mites reveal novel predicted allergens and laterally-transferred genes associated with secondary metabolism.</title>
        <authorList>
            <person name="Dong X."/>
            <person name="Chaisiri K."/>
            <person name="Xia D."/>
            <person name="Armstrong S.D."/>
            <person name="Fang Y."/>
            <person name="Donnelly M.J."/>
            <person name="Kadowaki T."/>
            <person name="McGarry J.W."/>
            <person name="Darby A.C."/>
            <person name="Makepeace B.L."/>
        </authorList>
    </citation>
    <scope>NUCLEOTIDE SEQUENCE [LARGE SCALE GENOMIC DNA]</scope>
    <source>
        <strain evidence="3">UoL-UT</strain>
    </source>
</reference>
<dbReference type="Proteomes" id="UP000288716">
    <property type="component" value="Unassembled WGS sequence"/>
</dbReference>
<protein>
    <recommendedName>
        <fullName evidence="2">Chitin-binding type-2 domain-containing protein</fullName>
    </recommendedName>
</protein>
<dbReference type="InterPro" id="IPR036508">
    <property type="entry name" value="Chitin-bd_dom_sf"/>
</dbReference>
<organism evidence="3 4">
    <name type="scientific">Leptotrombidium deliense</name>
    <dbReference type="NCBI Taxonomy" id="299467"/>
    <lineage>
        <taxon>Eukaryota</taxon>
        <taxon>Metazoa</taxon>
        <taxon>Ecdysozoa</taxon>
        <taxon>Arthropoda</taxon>
        <taxon>Chelicerata</taxon>
        <taxon>Arachnida</taxon>
        <taxon>Acari</taxon>
        <taxon>Acariformes</taxon>
        <taxon>Trombidiformes</taxon>
        <taxon>Prostigmata</taxon>
        <taxon>Anystina</taxon>
        <taxon>Parasitengona</taxon>
        <taxon>Trombiculoidea</taxon>
        <taxon>Trombiculidae</taxon>
        <taxon>Leptotrombidium</taxon>
    </lineage>
</organism>
<dbReference type="SUPFAM" id="SSF57625">
    <property type="entry name" value="Invertebrate chitin-binding proteins"/>
    <property type="match status" value="1"/>
</dbReference>
<feature type="domain" description="Chitin-binding type-2" evidence="2">
    <location>
        <begin position="22"/>
        <end position="83"/>
    </location>
</feature>
<keyword evidence="4" id="KW-1185">Reference proteome</keyword>
<comment type="caution">
    <text evidence="3">The sequence shown here is derived from an EMBL/GenBank/DDBJ whole genome shotgun (WGS) entry which is preliminary data.</text>
</comment>
<keyword evidence="1" id="KW-0732">Signal</keyword>
<dbReference type="Gene3D" id="2.170.140.10">
    <property type="entry name" value="Chitin binding domain"/>
    <property type="match status" value="1"/>
</dbReference>